<name>A0A089LAN3_PAEBO</name>
<dbReference type="AlphaFoldDB" id="A0A089LAN3"/>
<evidence type="ECO:0000256" key="5">
    <source>
        <dbReference type="ARBA" id="ARBA00022989"/>
    </source>
</evidence>
<evidence type="ECO:0000256" key="4">
    <source>
        <dbReference type="ARBA" id="ARBA00022970"/>
    </source>
</evidence>
<dbReference type="Pfam" id="PF00528">
    <property type="entry name" value="BPD_transp_1"/>
    <property type="match status" value="1"/>
</dbReference>
<dbReference type="GO" id="GO:0006865">
    <property type="term" value="P:amino acid transport"/>
    <property type="evidence" value="ECO:0007669"/>
    <property type="project" value="UniProtKB-KW"/>
</dbReference>
<dbReference type="PANTHER" id="PTHR30614:SF0">
    <property type="entry name" value="L-CYSTINE TRANSPORT SYSTEM PERMEASE PROTEIN TCYL"/>
    <property type="match status" value="1"/>
</dbReference>
<keyword evidence="4" id="KW-0029">Amino-acid transport</keyword>
<dbReference type="InterPro" id="IPR000515">
    <property type="entry name" value="MetI-like"/>
</dbReference>
<dbReference type="EMBL" id="CP009285">
    <property type="protein sequence ID" value="AIQ57165.1"/>
    <property type="molecule type" value="Genomic_DNA"/>
</dbReference>
<organism evidence="9 10">
    <name type="scientific">Paenibacillus borealis</name>
    <dbReference type="NCBI Taxonomy" id="160799"/>
    <lineage>
        <taxon>Bacteria</taxon>
        <taxon>Bacillati</taxon>
        <taxon>Bacillota</taxon>
        <taxon>Bacilli</taxon>
        <taxon>Bacillales</taxon>
        <taxon>Paenibacillaceae</taxon>
        <taxon>Paenibacillus</taxon>
    </lineage>
</organism>
<feature type="domain" description="ABC transmembrane type-1" evidence="8">
    <location>
        <begin position="19"/>
        <end position="220"/>
    </location>
</feature>
<feature type="transmembrane region" description="Helical" evidence="7">
    <location>
        <begin position="201"/>
        <end position="220"/>
    </location>
</feature>
<comment type="similarity">
    <text evidence="7">Belongs to the binding-protein-dependent transport system permease family.</text>
</comment>
<dbReference type="Gene3D" id="1.10.3720.10">
    <property type="entry name" value="MetI-like"/>
    <property type="match status" value="1"/>
</dbReference>
<dbReference type="InterPro" id="IPR043429">
    <property type="entry name" value="ArtM/GltK/GlnP/TcyL/YhdX-like"/>
</dbReference>
<evidence type="ECO:0000313" key="9">
    <source>
        <dbReference type="EMBL" id="AIQ57165.1"/>
    </source>
</evidence>
<dbReference type="SUPFAM" id="SSF161098">
    <property type="entry name" value="MetI-like"/>
    <property type="match status" value="1"/>
</dbReference>
<dbReference type="GO" id="GO:0055085">
    <property type="term" value="P:transmembrane transport"/>
    <property type="evidence" value="ECO:0007669"/>
    <property type="project" value="InterPro"/>
</dbReference>
<gene>
    <name evidence="9" type="ORF">PBOR_09640</name>
</gene>
<keyword evidence="2 7" id="KW-0813">Transport</keyword>
<dbReference type="HOGENOM" id="CLU_019602_1_4_9"/>
<comment type="subcellular location">
    <subcellularLocation>
        <location evidence="7">Cell membrane</location>
        <topology evidence="7">Multi-pass membrane protein</topology>
    </subcellularLocation>
    <subcellularLocation>
        <location evidence="1">Membrane</location>
        <topology evidence="1">Multi-pass membrane protein</topology>
    </subcellularLocation>
</comment>
<evidence type="ECO:0000256" key="6">
    <source>
        <dbReference type="ARBA" id="ARBA00023136"/>
    </source>
</evidence>
<proteinExistence type="inferred from homology"/>
<evidence type="ECO:0000256" key="1">
    <source>
        <dbReference type="ARBA" id="ARBA00004141"/>
    </source>
</evidence>
<evidence type="ECO:0000259" key="8">
    <source>
        <dbReference type="PROSITE" id="PS50928"/>
    </source>
</evidence>
<evidence type="ECO:0000256" key="7">
    <source>
        <dbReference type="RuleBase" id="RU363032"/>
    </source>
</evidence>
<protein>
    <recommendedName>
        <fullName evidence="8">ABC transmembrane type-1 domain-containing protein</fullName>
    </recommendedName>
</protein>
<keyword evidence="6 7" id="KW-0472">Membrane</keyword>
<evidence type="ECO:0000256" key="3">
    <source>
        <dbReference type="ARBA" id="ARBA00022692"/>
    </source>
</evidence>
<keyword evidence="3 7" id="KW-0812">Transmembrane</keyword>
<feature type="transmembrane region" description="Helical" evidence="7">
    <location>
        <begin position="154"/>
        <end position="181"/>
    </location>
</feature>
<keyword evidence="10" id="KW-1185">Reference proteome</keyword>
<accession>A0A089LAN3</accession>
<dbReference type="PROSITE" id="PS50928">
    <property type="entry name" value="ABC_TM1"/>
    <property type="match status" value="1"/>
</dbReference>
<evidence type="ECO:0000256" key="2">
    <source>
        <dbReference type="ARBA" id="ARBA00022448"/>
    </source>
</evidence>
<dbReference type="KEGG" id="pbd:PBOR_09640"/>
<keyword evidence="5 7" id="KW-1133">Transmembrane helix</keyword>
<dbReference type="InterPro" id="IPR035906">
    <property type="entry name" value="MetI-like_sf"/>
</dbReference>
<dbReference type="PANTHER" id="PTHR30614">
    <property type="entry name" value="MEMBRANE COMPONENT OF AMINO ACID ABC TRANSPORTER"/>
    <property type="match status" value="1"/>
</dbReference>
<dbReference type="Proteomes" id="UP000029518">
    <property type="component" value="Chromosome"/>
</dbReference>
<evidence type="ECO:0000313" key="10">
    <source>
        <dbReference type="Proteomes" id="UP000029518"/>
    </source>
</evidence>
<reference evidence="9" key="1">
    <citation type="submission" date="2014-08" db="EMBL/GenBank/DDBJ databases">
        <title>Comparative genomics of the Paenibacillus odorifer group.</title>
        <authorList>
            <person name="den Bakker H.C."/>
            <person name="Tsai Y.-C.Y.-C."/>
            <person name="Martin N."/>
            <person name="Korlach J."/>
            <person name="Wiedmann M."/>
        </authorList>
    </citation>
    <scope>NUCLEOTIDE SEQUENCE [LARGE SCALE GENOMIC DNA]</scope>
    <source>
        <strain evidence="9">DSM 13188</strain>
    </source>
</reference>
<dbReference type="OrthoDB" id="9805999at2"/>
<dbReference type="RefSeq" id="WP_042211420.1">
    <property type="nucleotide sequence ID" value="NZ_CP009285.1"/>
</dbReference>
<dbReference type="CDD" id="cd06261">
    <property type="entry name" value="TM_PBP2"/>
    <property type="match status" value="1"/>
</dbReference>
<feature type="transmembrane region" description="Helical" evidence="7">
    <location>
        <begin position="50"/>
        <end position="79"/>
    </location>
</feature>
<feature type="transmembrane region" description="Helical" evidence="7">
    <location>
        <begin position="23"/>
        <end position="43"/>
    </location>
</feature>
<dbReference type="GO" id="GO:0005886">
    <property type="term" value="C:plasma membrane"/>
    <property type="evidence" value="ECO:0007669"/>
    <property type="project" value="UniProtKB-SubCell"/>
</dbReference>
<sequence>MNIKPQFIVEAFKSAVSYIPTTLLITFVVVVIGLFFGVIFAALRTYRIPVFSLVADGFVIAFKAIPINLILVVSSILFVTHFDSIARLLHLTVTIRDVSRIYVGIFALSLPSIAHMSEYIRGSLLSVDKGQYEAGYTVGLSFFKTFRRIIIPQMMIVFVPSLTGIVIALMKATSLVILIGVVDVLNGALKYANLYFSYFEAYLAAALVYWGLSLIVEFLGKALEKSIGKYRGEAA</sequence>